<name>A0AAQ4FC68_AMBAM</name>
<evidence type="ECO:0000313" key="2">
    <source>
        <dbReference type="Proteomes" id="UP001321473"/>
    </source>
</evidence>
<keyword evidence="2" id="KW-1185">Reference proteome</keyword>
<dbReference type="Gene3D" id="3.80.10.10">
    <property type="entry name" value="Ribonuclease Inhibitor"/>
    <property type="match status" value="1"/>
</dbReference>
<dbReference type="AlphaFoldDB" id="A0AAQ4FC68"/>
<sequence>MERIEGFGDPHALLDTEDHIVLKLKDPWPRDASLPQGCSLGDDSGSLLVTNRESLVAARRALRRTPISEALFAGCVAFGTSHTFESAARKILRDCEEICIIHNRDTVYKLIRMFPNAKVLALPHDLGTHAVETDEPSRDPSAPLVRSSQLRQLVGSLEGQYDECLLLSTKTVRAILLTCPQLRRMDTFHFLEASVEQGCPAAQSEMSGCTHLVLIPSSAPYVLGGAVRATVDVISRAARTYQHVEHLVVAITCREELAGVSGFRNLRSLSLKIRPPLFSTNVDPELQLLLQSLPGLENLSLTFFTGLRLTAIARLCPQLKSLSLLDCEGPLDEVALGMHAFPSLEVVKLNVRLSVVCVGSLFLATSGRLRRLHLLGAGSSSKFLRLCKVVGGRLSFPRLEELTLNTDLTVRELGLEPEDLHHVMTALPALRRLKTDSYDVRLFFENYSVPRDRVSLSWTVCIHCAVHDKLFYARRELRNLFPWSFL</sequence>
<evidence type="ECO:0000313" key="1">
    <source>
        <dbReference type="EMBL" id="KAK8784586.1"/>
    </source>
</evidence>
<dbReference type="InterPro" id="IPR032675">
    <property type="entry name" value="LRR_dom_sf"/>
</dbReference>
<protein>
    <submittedName>
        <fullName evidence="1">Uncharacterized protein</fullName>
    </submittedName>
</protein>
<dbReference type="EMBL" id="JARKHS020004443">
    <property type="protein sequence ID" value="KAK8784586.1"/>
    <property type="molecule type" value="Genomic_DNA"/>
</dbReference>
<reference evidence="1 2" key="1">
    <citation type="journal article" date="2023" name="Arcadia Sci">
        <title>De novo assembly of a long-read Amblyomma americanum tick genome.</title>
        <authorList>
            <person name="Chou S."/>
            <person name="Poskanzer K.E."/>
            <person name="Rollins M."/>
            <person name="Thuy-Boun P.S."/>
        </authorList>
    </citation>
    <scope>NUCLEOTIDE SEQUENCE [LARGE SCALE GENOMIC DNA]</scope>
    <source>
        <strain evidence="1">F_SG_1</strain>
        <tissue evidence="1">Salivary glands</tissue>
    </source>
</reference>
<proteinExistence type="predicted"/>
<organism evidence="1 2">
    <name type="scientific">Amblyomma americanum</name>
    <name type="common">Lone star tick</name>
    <dbReference type="NCBI Taxonomy" id="6943"/>
    <lineage>
        <taxon>Eukaryota</taxon>
        <taxon>Metazoa</taxon>
        <taxon>Ecdysozoa</taxon>
        <taxon>Arthropoda</taxon>
        <taxon>Chelicerata</taxon>
        <taxon>Arachnida</taxon>
        <taxon>Acari</taxon>
        <taxon>Parasitiformes</taxon>
        <taxon>Ixodida</taxon>
        <taxon>Ixodoidea</taxon>
        <taxon>Ixodidae</taxon>
        <taxon>Amblyomminae</taxon>
        <taxon>Amblyomma</taxon>
    </lineage>
</organism>
<dbReference type="SUPFAM" id="SSF52047">
    <property type="entry name" value="RNI-like"/>
    <property type="match status" value="1"/>
</dbReference>
<gene>
    <name evidence="1" type="ORF">V5799_009050</name>
</gene>
<dbReference type="Proteomes" id="UP001321473">
    <property type="component" value="Unassembled WGS sequence"/>
</dbReference>
<comment type="caution">
    <text evidence="1">The sequence shown here is derived from an EMBL/GenBank/DDBJ whole genome shotgun (WGS) entry which is preliminary data.</text>
</comment>
<accession>A0AAQ4FC68</accession>